<dbReference type="InterPro" id="IPR029447">
    <property type="entry name" value="DUF4439"/>
</dbReference>
<accession>A0A2A9FH58</accession>
<dbReference type="InterPro" id="IPR012347">
    <property type="entry name" value="Ferritin-like"/>
</dbReference>
<evidence type="ECO:0000313" key="4">
    <source>
        <dbReference type="Proteomes" id="UP000243542"/>
    </source>
</evidence>
<evidence type="ECO:0000313" key="3">
    <source>
        <dbReference type="EMBL" id="PFG50478.1"/>
    </source>
</evidence>
<gene>
    <name evidence="3" type="ORF">ATK36_5714</name>
</gene>
<feature type="domain" description="DUF4439" evidence="2">
    <location>
        <begin position="191"/>
        <end position="327"/>
    </location>
</feature>
<proteinExistence type="predicted"/>
<organism evidence="3 4">
    <name type="scientific">Amycolatopsis sulphurea</name>
    <dbReference type="NCBI Taxonomy" id="76022"/>
    <lineage>
        <taxon>Bacteria</taxon>
        <taxon>Bacillati</taxon>
        <taxon>Actinomycetota</taxon>
        <taxon>Actinomycetes</taxon>
        <taxon>Pseudonocardiales</taxon>
        <taxon>Pseudonocardiaceae</taxon>
        <taxon>Amycolatopsis</taxon>
    </lineage>
</organism>
<dbReference type="EMBL" id="PDJK01000002">
    <property type="protein sequence ID" value="PFG50478.1"/>
    <property type="molecule type" value="Genomic_DNA"/>
</dbReference>
<comment type="caution">
    <text evidence="3">The sequence shown here is derived from an EMBL/GenBank/DDBJ whole genome shotgun (WGS) entry which is preliminary data.</text>
</comment>
<reference evidence="3 4" key="1">
    <citation type="submission" date="2017-10" db="EMBL/GenBank/DDBJ databases">
        <title>Sequencing the genomes of 1000 actinobacteria strains.</title>
        <authorList>
            <person name="Klenk H.-P."/>
        </authorList>
    </citation>
    <scope>NUCLEOTIDE SEQUENCE [LARGE SCALE GENOMIC DNA]</scope>
    <source>
        <strain evidence="3 4">DSM 46092</strain>
    </source>
</reference>
<dbReference type="AlphaFoldDB" id="A0A2A9FH58"/>
<feature type="region of interest" description="Disordered" evidence="1">
    <location>
        <begin position="309"/>
        <end position="328"/>
    </location>
</feature>
<dbReference type="Pfam" id="PF14530">
    <property type="entry name" value="DUF4439"/>
    <property type="match status" value="1"/>
</dbReference>
<dbReference type="SUPFAM" id="SSF47240">
    <property type="entry name" value="Ferritin-like"/>
    <property type="match status" value="1"/>
</dbReference>
<evidence type="ECO:0000256" key="1">
    <source>
        <dbReference type="SAM" id="MobiDB-lite"/>
    </source>
</evidence>
<protein>
    <submittedName>
        <fullName evidence="3">Uncharacterized protein DUF4439</fullName>
    </submittedName>
</protein>
<dbReference type="Gene3D" id="1.20.1260.10">
    <property type="match status" value="1"/>
</dbReference>
<name>A0A2A9FH58_9PSEU</name>
<dbReference type="CDD" id="cd00657">
    <property type="entry name" value="Ferritin_like"/>
    <property type="match status" value="1"/>
</dbReference>
<dbReference type="Proteomes" id="UP000243542">
    <property type="component" value="Unassembled WGS sequence"/>
</dbReference>
<keyword evidence="4" id="KW-1185">Reference proteome</keyword>
<dbReference type="InterPro" id="IPR009078">
    <property type="entry name" value="Ferritin-like_SF"/>
</dbReference>
<sequence>MHSRRDARAAAPRPGLAVWGGVTASPTEYSRRGLLRLGALSTVAATALPLAACSGGDESPDPLAPLLAAADADAAAARKLGGAAAELAEARAAQAAALKTEVDRLNRPKQEAPAAPAVTQLADFRDRLAAARSQAEQLVPTLPVYRAGLVAAVAAGCATLQRIDPALGPGNDAKPISAPSAGAPGGAVDSLQKALAAEHAALWVYGLVTAFLPAGDYGGALRAGHAEHTTRRDTLTQLISSAKETPVATEAAYVPPKPVTDAASAAALLASSEADSAAAWLGVITHTDDSGLRIMAMQALIAAARRGTPWRQEAGEKPAAVAMPGQPA</sequence>
<evidence type="ECO:0000259" key="2">
    <source>
        <dbReference type="Pfam" id="PF14530"/>
    </source>
</evidence>